<keyword evidence="4" id="KW-1185">Reference proteome</keyword>
<dbReference type="SUPFAM" id="SSF53098">
    <property type="entry name" value="Ribonuclease H-like"/>
    <property type="match status" value="1"/>
</dbReference>
<dbReference type="InterPro" id="IPR036397">
    <property type="entry name" value="RNaseH_sf"/>
</dbReference>
<dbReference type="EMBL" id="CP051167">
    <property type="protein sequence ID" value="QIZ70839.1"/>
    <property type="molecule type" value="Genomic_DNA"/>
</dbReference>
<accession>A0A6H1TZQ9</accession>
<dbReference type="GO" id="GO:0003676">
    <property type="term" value="F:nucleic acid binding"/>
    <property type="evidence" value="ECO:0007669"/>
    <property type="project" value="InterPro"/>
</dbReference>
<feature type="compositionally biased region" description="Basic residues" evidence="1">
    <location>
        <begin position="216"/>
        <end position="227"/>
    </location>
</feature>
<name>A0A6H1TZQ9_9CYAN</name>
<proteinExistence type="predicted"/>
<evidence type="ECO:0000313" key="3">
    <source>
        <dbReference type="EMBL" id="QIZ70839.1"/>
    </source>
</evidence>
<dbReference type="RefSeq" id="WP_168568994.1">
    <property type="nucleotide sequence ID" value="NZ_CP051167.1"/>
</dbReference>
<dbReference type="Pfam" id="PF13482">
    <property type="entry name" value="RNase_H_2"/>
    <property type="match status" value="1"/>
</dbReference>
<dbReference type="Proteomes" id="UP000500857">
    <property type="component" value="Chromosome"/>
</dbReference>
<sequence length="236" mass="28376">MFKKELWIDRQFINNFYKGSIYDLVFLDLEFWPDRDRGKSVQRIFGYTLTRLLKSNKQQHIKIHLLESRQEEKELIQFLMRDLSVLHKKIFVGFNIVHSDIYVLQKRLKHFKIKPKIDKISVFDLENKRKEGLNRGLNNLFSCLEIPIAKEIDGLYFRLNCNKVFSQSRDRDNILETMYNYCLEDARNYFHIVANWNNKFPLILPERLLELDLSHSGRRSSKPRPKLSVKPTQRDL</sequence>
<feature type="region of interest" description="Disordered" evidence="1">
    <location>
        <begin position="215"/>
        <end position="236"/>
    </location>
</feature>
<feature type="domain" description="YprB ribonuclease H-like" evidence="2">
    <location>
        <begin position="54"/>
        <end position="196"/>
    </location>
</feature>
<evidence type="ECO:0000259" key="2">
    <source>
        <dbReference type="Pfam" id="PF13482"/>
    </source>
</evidence>
<reference evidence="3 4" key="1">
    <citation type="submission" date="2020-04" db="EMBL/GenBank/DDBJ databases">
        <authorList>
            <person name="Basu S."/>
            <person name="Maruthanayagam V."/>
            <person name="Chakraborty S."/>
            <person name="Pramanik A."/>
            <person name="Mukherjee J."/>
            <person name="Brink B."/>
        </authorList>
    </citation>
    <scope>NUCLEOTIDE SEQUENCE [LARGE SCALE GENOMIC DNA]</scope>
    <source>
        <strain evidence="3 4">AP17</strain>
    </source>
</reference>
<evidence type="ECO:0000313" key="4">
    <source>
        <dbReference type="Proteomes" id="UP000500857"/>
    </source>
</evidence>
<dbReference type="KEGG" id="oxy:HCG48_09790"/>
<dbReference type="InterPro" id="IPR038720">
    <property type="entry name" value="YprB_RNase_H-like_dom"/>
</dbReference>
<dbReference type="Gene3D" id="3.30.420.10">
    <property type="entry name" value="Ribonuclease H-like superfamily/Ribonuclease H"/>
    <property type="match status" value="1"/>
</dbReference>
<evidence type="ECO:0000256" key="1">
    <source>
        <dbReference type="SAM" id="MobiDB-lite"/>
    </source>
</evidence>
<dbReference type="InterPro" id="IPR012337">
    <property type="entry name" value="RNaseH-like_sf"/>
</dbReference>
<protein>
    <recommendedName>
        <fullName evidence="2">YprB ribonuclease H-like domain-containing protein</fullName>
    </recommendedName>
</protein>
<gene>
    <name evidence="3" type="ORF">HCG48_09790</name>
</gene>
<dbReference type="AlphaFoldDB" id="A0A6H1TZQ9"/>
<organism evidence="3 4">
    <name type="scientific">Oxynema aestuarii AP17</name>
    <dbReference type="NCBI Taxonomy" id="2064643"/>
    <lineage>
        <taxon>Bacteria</taxon>
        <taxon>Bacillati</taxon>
        <taxon>Cyanobacteriota</taxon>
        <taxon>Cyanophyceae</taxon>
        <taxon>Oscillatoriophycideae</taxon>
        <taxon>Oscillatoriales</taxon>
        <taxon>Oscillatoriaceae</taxon>
        <taxon>Oxynema</taxon>
        <taxon>Oxynema aestuarii</taxon>
    </lineage>
</organism>